<sequence>MLHSTPTRQPRAGVGAGGGGARLSGPPPPFPPMESSRLHRPHPRPCSHRIPSRSHCLHSERMLRMLAQETFGEQEGVSRLSDTRLPVNRPAVRTRPGCSPCVIGKRPDAC</sequence>
<accession>A0ABN9Z9H5</accession>
<evidence type="ECO:0000313" key="2">
    <source>
        <dbReference type="EMBL" id="CAK6434989.1"/>
    </source>
</evidence>
<proteinExistence type="predicted"/>
<protein>
    <submittedName>
        <fullName evidence="2">Uncharacterized protein</fullName>
    </submittedName>
</protein>
<evidence type="ECO:0000256" key="1">
    <source>
        <dbReference type="SAM" id="MobiDB-lite"/>
    </source>
</evidence>
<keyword evidence="3" id="KW-1185">Reference proteome</keyword>
<name>A0ABN9Z9H5_PIPNA</name>
<feature type="region of interest" description="Disordered" evidence="1">
    <location>
        <begin position="1"/>
        <end position="53"/>
    </location>
</feature>
<gene>
    <name evidence="2" type="ORF">MPIPNATIZW_LOCUS3295</name>
</gene>
<evidence type="ECO:0000313" key="3">
    <source>
        <dbReference type="Proteomes" id="UP001314169"/>
    </source>
</evidence>
<organism evidence="2 3">
    <name type="scientific">Pipistrellus nathusii</name>
    <name type="common">Nathusius' pipistrelle</name>
    <dbReference type="NCBI Taxonomy" id="59473"/>
    <lineage>
        <taxon>Eukaryota</taxon>
        <taxon>Metazoa</taxon>
        <taxon>Chordata</taxon>
        <taxon>Craniata</taxon>
        <taxon>Vertebrata</taxon>
        <taxon>Euteleostomi</taxon>
        <taxon>Mammalia</taxon>
        <taxon>Eutheria</taxon>
        <taxon>Laurasiatheria</taxon>
        <taxon>Chiroptera</taxon>
        <taxon>Yangochiroptera</taxon>
        <taxon>Vespertilionidae</taxon>
        <taxon>Pipistrellus</taxon>
    </lineage>
</organism>
<feature type="compositionally biased region" description="Basic residues" evidence="1">
    <location>
        <begin position="38"/>
        <end position="53"/>
    </location>
</feature>
<reference evidence="2" key="1">
    <citation type="submission" date="2023-12" db="EMBL/GenBank/DDBJ databases">
        <authorList>
            <person name="Brown T."/>
        </authorList>
    </citation>
    <scope>NUCLEOTIDE SEQUENCE</scope>
</reference>
<dbReference type="EMBL" id="OY882869">
    <property type="protein sequence ID" value="CAK6434989.1"/>
    <property type="molecule type" value="Genomic_DNA"/>
</dbReference>
<dbReference type="Proteomes" id="UP001314169">
    <property type="component" value="Chromosome 12"/>
</dbReference>